<protein>
    <recommendedName>
        <fullName evidence="3">F-box domain-containing protein</fullName>
    </recommendedName>
</protein>
<proteinExistence type="predicted"/>
<evidence type="ECO:0000313" key="2">
    <source>
        <dbReference type="Proteomes" id="UP001153461"/>
    </source>
</evidence>
<name>A0A9W4IP16_PENNA</name>
<dbReference type="Proteomes" id="UP001153461">
    <property type="component" value="Unassembled WGS sequence"/>
</dbReference>
<sequence>MATQLPLELLIQIANILRVDEAPLAPCASVCYSWRMAFEPLIYYKLVVYSDEDHKEEGQSGISLATFQELTSGHGAPRRSWIRELEYNILTPFELLDWKTRKQWPHLKKNDEEDYSTQNPIRKANDVSFQTAMASLFQTLSSWDQRGSLTLRLGLKGYRWGKTAAPEPNTWYEECARYYVPGHTDEYNMLVPPYRARFYGVTSLPHVLCIGKLAFLNDSGRHHQIWTGAVQAIIEHCPNFTALMLDFKEWVRPDFVEYMKERHEAINLRDLSTCLREFRVESTTIPLDFMWPLKEDGQPISNGGSWWWPYLETWEVYYVPPWLPSGQWIFLPDGEEQETIDYIYAIGGWDDEIYEKQSDAERASVDVDQFHRLFISLGYAAQRMPRLKRMEFVLASKFEWYYAFSLFFFNNPGTITLTWHCDFSYGPDSRVARAWDFCLDDVVIDSPREGTFSVALQAWPPSVPI</sequence>
<organism evidence="1 2">
    <name type="scientific">Penicillium nalgiovense</name>
    <dbReference type="NCBI Taxonomy" id="60175"/>
    <lineage>
        <taxon>Eukaryota</taxon>
        <taxon>Fungi</taxon>
        <taxon>Dikarya</taxon>
        <taxon>Ascomycota</taxon>
        <taxon>Pezizomycotina</taxon>
        <taxon>Eurotiomycetes</taxon>
        <taxon>Eurotiomycetidae</taxon>
        <taxon>Eurotiales</taxon>
        <taxon>Aspergillaceae</taxon>
        <taxon>Penicillium</taxon>
    </lineage>
</organism>
<dbReference type="AlphaFoldDB" id="A0A9W4IP16"/>
<reference evidence="1" key="1">
    <citation type="submission" date="2021-07" db="EMBL/GenBank/DDBJ databases">
        <authorList>
            <person name="Branca A.L. A."/>
        </authorList>
    </citation>
    <scope>NUCLEOTIDE SEQUENCE</scope>
</reference>
<evidence type="ECO:0000313" key="1">
    <source>
        <dbReference type="EMBL" id="CAG8319105.1"/>
    </source>
</evidence>
<dbReference type="EMBL" id="CAJVNV010000636">
    <property type="protein sequence ID" value="CAG8319105.1"/>
    <property type="molecule type" value="Genomic_DNA"/>
</dbReference>
<accession>A0A9W4IP16</accession>
<dbReference type="OrthoDB" id="64893at2759"/>
<evidence type="ECO:0008006" key="3">
    <source>
        <dbReference type="Google" id="ProtNLM"/>
    </source>
</evidence>
<gene>
    <name evidence="1" type="ORF">PNAL_LOCUS10305</name>
</gene>
<comment type="caution">
    <text evidence="1">The sequence shown here is derived from an EMBL/GenBank/DDBJ whole genome shotgun (WGS) entry which is preliminary data.</text>
</comment>